<evidence type="ECO:0000313" key="1">
    <source>
        <dbReference type="EMBL" id="GEU62272.1"/>
    </source>
</evidence>
<name>A0A6L2LP81_TANCI</name>
<dbReference type="AlphaFoldDB" id="A0A6L2LP81"/>
<protein>
    <recommendedName>
        <fullName evidence="2">RNA-directed DNA polymerase, eukaryota, nucleotide-binding alpha-beta plait domain protein</fullName>
    </recommendedName>
</protein>
<sequence>MSKAGKRFAFVRFIKVDDIARLIGNLCTLWVGRYHLHANVVRYEHPSKPHQTTRFPHYNYHSPPGSYVAVVKDYKSKNNPSNSSLYTPSLMLEDSCSIEGFLEVKLSNLRGMWVLIELVNVATKMKLLQHTRVNSWFNVIQAAKHDFVSDEWVVWVDIEGIPVHGVDLVNDSDEEGVSETLFGDKTSSPRNNAHKGEDYVAVQQPEDPHHPEDPFGVYELLHKKTKGGVVYP</sequence>
<dbReference type="EMBL" id="BKCJ010004645">
    <property type="protein sequence ID" value="GEU62272.1"/>
    <property type="molecule type" value="Genomic_DNA"/>
</dbReference>
<reference evidence="1" key="1">
    <citation type="journal article" date="2019" name="Sci. Rep.">
        <title>Draft genome of Tanacetum cinerariifolium, the natural source of mosquito coil.</title>
        <authorList>
            <person name="Yamashiro T."/>
            <person name="Shiraishi A."/>
            <person name="Satake H."/>
            <person name="Nakayama K."/>
        </authorList>
    </citation>
    <scope>NUCLEOTIDE SEQUENCE</scope>
</reference>
<comment type="caution">
    <text evidence="1">The sequence shown here is derived from an EMBL/GenBank/DDBJ whole genome shotgun (WGS) entry which is preliminary data.</text>
</comment>
<proteinExistence type="predicted"/>
<accession>A0A6L2LP81</accession>
<gene>
    <name evidence="1" type="ORF">Tci_034250</name>
</gene>
<organism evidence="1">
    <name type="scientific">Tanacetum cinerariifolium</name>
    <name type="common">Dalmatian daisy</name>
    <name type="synonym">Chrysanthemum cinerariifolium</name>
    <dbReference type="NCBI Taxonomy" id="118510"/>
    <lineage>
        <taxon>Eukaryota</taxon>
        <taxon>Viridiplantae</taxon>
        <taxon>Streptophyta</taxon>
        <taxon>Embryophyta</taxon>
        <taxon>Tracheophyta</taxon>
        <taxon>Spermatophyta</taxon>
        <taxon>Magnoliopsida</taxon>
        <taxon>eudicotyledons</taxon>
        <taxon>Gunneridae</taxon>
        <taxon>Pentapetalae</taxon>
        <taxon>asterids</taxon>
        <taxon>campanulids</taxon>
        <taxon>Asterales</taxon>
        <taxon>Asteraceae</taxon>
        <taxon>Asteroideae</taxon>
        <taxon>Anthemideae</taxon>
        <taxon>Anthemidinae</taxon>
        <taxon>Tanacetum</taxon>
    </lineage>
</organism>
<evidence type="ECO:0008006" key="2">
    <source>
        <dbReference type="Google" id="ProtNLM"/>
    </source>
</evidence>